<reference evidence="3" key="1">
    <citation type="submission" date="2021-01" db="EMBL/GenBank/DDBJ databases">
        <title>Complete Genome Sequence of Thermus thermophilus Strain HB5018, Isolated from Mine Onsen Hot Spring.</title>
        <authorList>
            <person name="Miyazaki K."/>
            <person name="Moriya T."/>
            <person name="Nemoto N."/>
            <person name="Oshima T."/>
            <person name="Yura K."/>
            <person name="Bessho Y."/>
        </authorList>
    </citation>
    <scope>NUCLEOTIDE SEQUENCE [LARGE SCALE GENOMIC DNA]</scope>
    <source>
        <strain evidence="3">HB5018</strain>
    </source>
</reference>
<evidence type="ECO:0000256" key="1">
    <source>
        <dbReference type="SAM" id="MobiDB-lite"/>
    </source>
</evidence>
<accession>A0A7R7YJ01</accession>
<evidence type="ECO:0000313" key="2">
    <source>
        <dbReference type="EMBL" id="BCP65976.1"/>
    </source>
</evidence>
<protein>
    <recommendedName>
        <fullName evidence="4">Transposase IS701-like DDE domain-containing protein</fullName>
    </recommendedName>
</protein>
<sequence>MSFLVDNPILNSPFEEPTRYWAYEEGQSLYPASHTWSVEKEDGQGAQNLHLCALGILMRRDHLKGAAGFPSDDGCHEPSGPIPTLGYPRSSAKPPPPGILQGFALAQDSPLGLTFLHGHGKARPRHGKTKSPSALSRFLDRYPWPTRALIRLVREEAQKALDRARRRKGPKPRLLVVLDLVTLEKRGHFPALPLSLPKVALTG</sequence>
<evidence type="ECO:0008006" key="4">
    <source>
        <dbReference type="Google" id="ProtNLM"/>
    </source>
</evidence>
<dbReference type="EMBL" id="AP024270">
    <property type="protein sequence ID" value="BCP65976.1"/>
    <property type="molecule type" value="Genomic_DNA"/>
</dbReference>
<proteinExistence type="predicted"/>
<organism evidence="2 3">
    <name type="scientific">Thermus thermophilus</name>
    <dbReference type="NCBI Taxonomy" id="274"/>
    <lineage>
        <taxon>Bacteria</taxon>
        <taxon>Thermotogati</taxon>
        <taxon>Deinococcota</taxon>
        <taxon>Deinococci</taxon>
        <taxon>Thermales</taxon>
        <taxon>Thermaceae</taxon>
        <taxon>Thermus</taxon>
    </lineage>
</organism>
<feature type="region of interest" description="Disordered" evidence="1">
    <location>
        <begin position="69"/>
        <end position="93"/>
    </location>
</feature>
<dbReference type="AlphaFoldDB" id="A0A7R7YJ01"/>
<gene>
    <name evidence="2" type="ORF">TthHB5018_09100</name>
</gene>
<evidence type="ECO:0000313" key="3">
    <source>
        <dbReference type="Proteomes" id="UP000596099"/>
    </source>
</evidence>
<dbReference type="Proteomes" id="UP000596099">
    <property type="component" value="Chromosome"/>
</dbReference>
<name>A0A7R7YJ01_THETH</name>